<dbReference type="InterPro" id="IPR024747">
    <property type="entry name" value="Pyridox_Oxase-rel"/>
</dbReference>
<evidence type="ECO:0000256" key="1">
    <source>
        <dbReference type="SAM" id="MobiDB-lite"/>
    </source>
</evidence>
<comment type="caution">
    <text evidence="3">The sequence shown here is derived from an EMBL/GenBank/DDBJ whole genome shotgun (WGS) entry which is preliminary data.</text>
</comment>
<dbReference type="SMART" id="SM00530">
    <property type="entry name" value="HTH_XRE"/>
    <property type="match status" value="1"/>
</dbReference>
<evidence type="ECO:0000313" key="4">
    <source>
        <dbReference type="Proteomes" id="UP001501752"/>
    </source>
</evidence>
<feature type="domain" description="HTH cro/C1-type" evidence="2">
    <location>
        <begin position="25"/>
        <end position="79"/>
    </location>
</feature>
<accession>A0ABP9D857</accession>
<feature type="region of interest" description="Disordered" evidence="1">
    <location>
        <begin position="1"/>
        <end position="22"/>
    </location>
</feature>
<evidence type="ECO:0000313" key="3">
    <source>
        <dbReference type="EMBL" id="GAA4833518.1"/>
    </source>
</evidence>
<dbReference type="SUPFAM" id="SSF50475">
    <property type="entry name" value="FMN-binding split barrel"/>
    <property type="match status" value="1"/>
</dbReference>
<reference evidence="4" key="1">
    <citation type="journal article" date="2019" name="Int. J. Syst. Evol. Microbiol.">
        <title>The Global Catalogue of Microorganisms (GCM) 10K type strain sequencing project: providing services to taxonomists for standard genome sequencing and annotation.</title>
        <authorList>
            <consortium name="The Broad Institute Genomics Platform"/>
            <consortium name="The Broad Institute Genome Sequencing Center for Infectious Disease"/>
            <person name="Wu L."/>
            <person name="Ma J."/>
        </authorList>
    </citation>
    <scope>NUCLEOTIDE SEQUENCE [LARGE SCALE GENOMIC DNA]</scope>
    <source>
        <strain evidence="4">JCM 13006</strain>
    </source>
</reference>
<gene>
    <name evidence="3" type="ORF">GCM10023235_05010</name>
</gene>
<protein>
    <recommendedName>
        <fullName evidence="2">HTH cro/C1-type domain-containing protein</fullName>
    </recommendedName>
</protein>
<sequence>MFMSAVTHGPQRSPRPDPGDLGRRVARRREQLGLSRADTAARAGIAEGYLEYLETAPADPGTGTVLALAAALGTTAADLLGGGLDLPPGAGGSAARPRLADLAPWECWAKLSPGGVGRVALTTPEGPLILPVNYRVLDGTLVFRTGERGPLAAALGQRIAVEVDRVDEALRTGWSVLVRGTANRFDGPAATAALRRRHNPEPWPGGERELWLRVKPAVVTGRTITAAAAAAPADPERRTR</sequence>
<dbReference type="CDD" id="cd00093">
    <property type="entry name" value="HTH_XRE"/>
    <property type="match status" value="1"/>
</dbReference>
<dbReference type="Proteomes" id="UP001501752">
    <property type="component" value="Unassembled WGS sequence"/>
</dbReference>
<evidence type="ECO:0000259" key="2">
    <source>
        <dbReference type="PROSITE" id="PS50943"/>
    </source>
</evidence>
<dbReference type="Gene3D" id="1.10.260.40">
    <property type="entry name" value="lambda repressor-like DNA-binding domains"/>
    <property type="match status" value="1"/>
</dbReference>
<name>A0ABP9D857_9ACTN</name>
<organism evidence="3 4">
    <name type="scientific">Kitasatospora terrestris</name>
    <dbReference type="NCBI Taxonomy" id="258051"/>
    <lineage>
        <taxon>Bacteria</taxon>
        <taxon>Bacillati</taxon>
        <taxon>Actinomycetota</taxon>
        <taxon>Actinomycetes</taxon>
        <taxon>Kitasatosporales</taxon>
        <taxon>Streptomycetaceae</taxon>
        <taxon>Kitasatospora</taxon>
    </lineage>
</organism>
<dbReference type="SUPFAM" id="SSF47413">
    <property type="entry name" value="lambda repressor-like DNA-binding domains"/>
    <property type="match status" value="1"/>
</dbReference>
<dbReference type="Pfam" id="PF12900">
    <property type="entry name" value="Pyridox_ox_2"/>
    <property type="match status" value="1"/>
</dbReference>
<proteinExistence type="predicted"/>
<keyword evidence="4" id="KW-1185">Reference proteome</keyword>
<dbReference type="InterPro" id="IPR001387">
    <property type="entry name" value="Cro/C1-type_HTH"/>
</dbReference>
<dbReference type="InterPro" id="IPR010982">
    <property type="entry name" value="Lambda_DNA-bd_dom_sf"/>
</dbReference>
<dbReference type="EMBL" id="BAABIS010000001">
    <property type="protein sequence ID" value="GAA4833518.1"/>
    <property type="molecule type" value="Genomic_DNA"/>
</dbReference>
<dbReference type="PROSITE" id="PS50943">
    <property type="entry name" value="HTH_CROC1"/>
    <property type="match status" value="1"/>
</dbReference>
<dbReference type="Pfam" id="PF13560">
    <property type="entry name" value="HTH_31"/>
    <property type="match status" value="1"/>
</dbReference>
<dbReference type="Gene3D" id="2.30.110.10">
    <property type="entry name" value="Electron Transport, Fmn-binding Protein, Chain A"/>
    <property type="match status" value="1"/>
</dbReference>
<dbReference type="InterPro" id="IPR012349">
    <property type="entry name" value="Split_barrel_FMN-bd"/>
</dbReference>